<dbReference type="SUPFAM" id="SSF49503">
    <property type="entry name" value="Cupredoxins"/>
    <property type="match status" value="1"/>
</dbReference>
<evidence type="ECO:0000313" key="4">
    <source>
        <dbReference type="EMBL" id="KAF4145659.1"/>
    </source>
</evidence>
<dbReference type="Proteomes" id="UP000602510">
    <property type="component" value="Unassembled WGS sequence"/>
</dbReference>
<keyword evidence="5" id="KW-1185">Reference proteome</keyword>
<evidence type="ECO:0000313" key="3">
    <source>
        <dbReference type="EMBL" id="KAF4030910.1"/>
    </source>
</evidence>
<name>A0A833SNN0_PHYIN</name>
<feature type="domain" description="Plastocyanin-like" evidence="2">
    <location>
        <begin position="23"/>
        <end position="100"/>
    </location>
</feature>
<feature type="region of interest" description="Disordered" evidence="1">
    <location>
        <begin position="1"/>
        <end position="23"/>
    </location>
</feature>
<evidence type="ECO:0000256" key="1">
    <source>
        <dbReference type="SAM" id="MobiDB-lite"/>
    </source>
</evidence>
<evidence type="ECO:0000313" key="5">
    <source>
        <dbReference type="Proteomes" id="UP000602510"/>
    </source>
</evidence>
<dbReference type="Gene3D" id="2.60.40.420">
    <property type="entry name" value="Cupredoxins - blue copper proteins"/>
    <property type="match status" value="1"/>
</dbReference>
<dbReference type="EMBL" id="WSZM01000611">
    <property type="protein sequence ID" value="KAF4030910.1"/>
    <property type="molecule type" value="Genomic_DNA"/>
</dbReference>
<proteinExistence type="predicted"/>
<evidence type="ECO:0000259" key="2">
    <source>
        <dbReference type="Pfam" id="PF00394"/>
    </source>
</evidence>
<comment type="caution">
    <text evidence="3">The sequence shown here is derived from an EMBL/GenBank/DDBJ whole genome shotgun (WGS) entry which is preliminary data.</text>
</comment>
<dbReference type="InterPro" id="IPR008972">
    <property type="entry name" value="Cupredoxin"/>
</dbReference>
<dbReference type="Proteomes" id="UP000704712">
    <property type="component" value="Unassembled WGS sequence"/>
</dbReference>
<reference evidence="3" key="1">
    <citation type="submission" date="2020-04" db="EMBL/GenBank/DDBJ databases">
        <title>Hybrid Assembly of Korean Phytophthora infestans isolates.</title>
        <authorList>
            <person name="Prokchorchik M."/>
            <person name="Lee Y."/>
            <person name="Seo J."/>
            <person name="Cho J.-H."/>
            <person name="Park Y.-E."/>
            <person name="Jang D.-C."/>
            <person name="Im J.-S."/>
            <person name="Choi J.-G."/>
            <person name="Park H.-J."/>
            <person name="Lee G.-B."/>
            <person name="Lee Y.-G."/>
            <person name="Hong S.-Y."/>
            <person name="Cho K."/>
            <person name="Sohn K.H."/>
        </authorList>
    </citation>
    <scope>NUCLEOTIDE SEQUENCE</scope>
    <source>
        <strain evidence="3">KR_1_A1</strain>
        <strain evidence="4">KR_2_A2</strain>
    </source>
</reference>
<gene>
    <name evidence="3" type="ORF">GN244_ATG17258</name>
    <name evidence="4" type="ORF">GN958_ATG05165</name>
</gene>
<dbReference type="InterPro" id="IPR001117">
    <property type="entry name" value="Cu-oxidase_2nd"/>
</dbReference>
<dbReference type="EMBL" id="JAACNO010000714">
    <property type="protein sequence ID" value="KAF4145659.1"/>
    <property type="molecule type" value="Genomic_DNA"/>
</dbReference>
<sequence>MRGSTSAFGDESRRRIQGPTGVQQGSILINSRGRYNCAAAASHGFTQCPEDQPLTPFRIQAGKTYHLRLMFMRALDRFEFSIDGHQLRVIAPDRVSLDPKSTFWWWRRIPWISAPRANAGDGLNADAQAMVYYEEDDVVEPTTKHCNEMSKVGENELTPGTSLRFLRPQTNK</sequence>
<dbReference type="AlphaFoldDB" id="A0A833SNN0"/>
<organism evidence="3 5">
    <name type="scientific">Phytophthora infestans</name>
    <name type="common">Potato late blight agent</name>
    <name type="synonym">Botrytis infestans</name>
    <dbReference type="NCBI Taxonomy" id="4787"/>
    <lineage>
        <taxon>Eukaryota</taxon>
        <taxon>Sar</taxon>
        <taxon>Stramenopiles</taxon>
        <taxon>Oomycota</taxon>
        <taxon>Peronosporomycetes</taxon>
        <taxon>Peronosporales</taxon>
        <taxon>Peronosporaceae</taxon>
        <taxon>Phytophthora</taxon>
    </lineage>
</organism>
<accession>A0A833SNN0</accession>
<dbReference type="Pfam" id="PF00394">
    <property type="entry name" value="Cu-oxidase"/>
    <property type="match status" value="1"/>
</dbReference>
<protein>
    <submittedName>
        <fullName evidence="3">Multicopper oxidase</fullName>
    </submittedName>
</protein>